<dbReference type="InterPro" id="IPR002178">
    <property type="entry name" value="PTS_EIIA_type-2_dom"/>
</dbReference>
<dbReference type="Pfam" id="PF00874">
    <property type="entry name" value="PRD"/>
    <property type="match status" value="2"/>
</dbReference>
<keyword evidence="5" id="KW-0804">Transcription</keyword>
<dbReference type="Gene3D" id="3.40.50.2300">
    <property type="match status" value="1"/>
</dbReference>
<feature type="domain" description="PRD" evidence="8">
    <location>
        <begin position="217"/>
        <end position="323"/>
    </location>
</feature>
<dbReference type="Pfam" id="PF00359">
    <property type="entry name" value="PTS_EIIA_2"/>
    <property type="match status" value="1"/>
</dbReference>
<dbReference type="SUPFAM" id="SSF52794">
    <property type="entry name" value="PTS system IIB component-like"/>
    <property type="match status" value="1"/>
</dbReference>
<keyword evidence="10" id="KW-1185">Reference proteome</keyword>
<dbReference type="PROSITE" id="PS51099">
    <property type="entry name" value="PTS_EIIB_TYPE_2"/>
    <property type="match status" value="1"/>
</dbReference>
<evidence type="ECO:0000256" key="3">
    <source>
        <dbReference type="ARBA" id="ARBA00023015"/>
    </source>
</evidence>
<dbReference type="InterPro" id="IPR013011">
    <property type="entry name" value="PTS_EIIB_2"/>
</dbReference>
<dbReference type="CDD" id="cd00211">
    <property type="entry name" value="PTS_IIA_fru"/>
    <property type="match status" value="1"/>
</dbReference>
<accession>A0A417YIM1</accession>
<dbReference type="AlphaFoldDB" id="A0A417YIM1"/>
<reference evidence="9 10" key="1">
    <citation type="journal article" date="2017" name="Int. J. Syst. Evol. Microbiol.">
        <title>Bacillus notoginsengisoli sp. nov., a novel bacterium isolated from the rhizosphere of Panax notoginseng.</title>
        <authorList>
            <person name="Zhang M.Y."/>
            <person name="Cheng J."/>
            <person name="Cai Y."/>
            <person name="Zhang T.Y."/>
            <person name="Wu Y.Y."/>
            <person name="Manikprabhu D."/>
            <person name="Li W.J."/>
            <person name="Zhang Y.X."/>
        </authorList>
    </citation>
    <scope>NUCLEOTIDE SEQUENCE [LARGE SCALE GENOMIC DNA]</scope>
    <source>
        <strain evidence="9 10">JCM 30743</strain>
    </source>
</reference>
<sequence length="720" mass="83656">MAETWNKQLLSSMGRQDVRKDWKKRIMITSRQQNILSQLIQEEDFLQIDLLVDKYELSPRTVRNDLLIIEEWLKQYDAELERDRKLGYRILLDPIQKERIEKSLRRRPDYLDSRTRVHLILKMVLAKTKVRTNDLLQEFQISRNTLLLDLMDVRIWLEEKGLECVRQNGWIHIKGDERLIRKAYLDLLKTEVTDEKVLQFILEREEAPLANQLWNSWFQTEDAHFLLGVVRQLEKELSIEFTDSGFSAFVLHLLMAMERLKNNHFLRMEDFLLKELQASSEFRALEVVIVGQIEEYFGVHIPKEEIAYMTQHLLGTQKKQLISTNGSFYWRLAKEIVNDVEEELGHLLVGSDRIIQNLAIHLESAIHRVKFGLQTKNPLLKELKSEFGSFLDMMQLIVNQVMKPHRLEFGPDEIGYIVLHVGSGMMSQRISRRKRVAIVCSSGVGTSSILRKRMETLFPDCEIAGIYSYQELKEMTKFDIDAVLSMIEIGFKLPVPWIKVSPLLPLADQAHVSNLLGVTSARRHVEAELIQTANHIVKITEQHASIGNRNQLLQDILSFLQGRPGITYEQPLTNLLPLQSISLQLPETNWESAIRYGNRLLRERGLTGPQYEDKMVQMIQSQKHHFIIQDGVAFPHASVVDGVWKTGFSLLTFREPIPFGPGQEPIWLIITLAAIDKTQHVQALSTLLDVFNDDSFMNMLRKTKNAEEVWNFIRLKEQQL</sequence>
<dbReference type="InterPro" id="IPR016152">
    <property type="entry name" value="PTrfase/Anion_transptr"/>
</dbReference>
<dbReference type="GO" id="GO:0009401">
    <property type="term" value="P:phosphoenolpyruvate-dependent sugar phosphotransferase system"/>
    <property type="evidence" value="ECO:0007669"/>
    <property type="project" value="InterPro"/>
</dbReference>
<dbReference type="GO" id="GO:0006355">
    <property type="term" value="P:regulation of DNA-templated transcription"/>
    <property type="evidence" value="ECO:0007669"/>
    <property type="project" value="InterPro"/>
</dbReference>
<protein>
    <submittedName>
        <fullName evidence="9">PRD domain-containing protein</fullName>
    </submittedName>
</protein>
<dbReference type="InterPro" id="IPR011608">
    <property type="entry name" value="PRD"/>
</dbReference>
<dbReference type="InterPro" id="IPR007737">
    <property type="entry name" value="Mga_HTH"/>
</dbReference>
<evidence type="ECO:0000313" key="9">
    <source>
        <dbReference type="EMBL" id="RHW32851.1"/>
    </source>
</evidence>
<evidence type="ECO:0000259" key="6">
    <source>
        <dbReference type="PROSITE" id="PS51094"/>
    </source>
</evidence>
<dbReference type="InterPro" id="IPR036634">
    <property type="entry name" value="PRD_sf"/>
</dbReference>
<dbReference type="InterPro" id="IPR013196">
    <property type="entry name" value="HTH_11"/>
</dbReference>
<evidence type="ECO:0000256" key="1">
    <source>
        <dbReference type="ARBA" id="ARBA00022679"/>
    </source>
</evidence>
<evidence type="ECO:0000256" key="2">
    <source>
        <dbReference type="ARBA" id="ARBA00022737"/>
    </source>
</evidence>
<evidence type="ECO:0000259" key="7">
    <source>
        <dbReference type="PROSITE" id="PS51099"/>
    </source>
</evidence>
<dbReference type="EMBL" id="QWEG01000018">
    <property type="protein sequence ID" value="RHW32851.1"/>
    <property type="molecule type" value="Genomic_DNA"/>
</dbReference>
<feature type="domain" description="PTS EIIA type-2" evidence="6">
    <location>
        <begin position="574"/>
        <end position="716"/>
    </location>
</feature>
<organism evidence="9 10">
    <name type="scientific">Neobacillus notoginsengisoli</name>
    <dbReference type="NCBI Taxonomy" id="1578198"/>
    <lineage>
        <taxon>Bacteria</taxon>
        <taxon>Bacillati</taxon>
        <taxon>Bacillota</taxon>
        <taxon>Bacilli</taxon>
        <taxon>Bacillales</taxon>
        <taxon>Bacillaceae</taxon>
        <taxon>Neobacillus</taxon>
    </lineage>
</organism>
<name>A0A417YIM1_9BACI</name>
<dbReference type="Gene3D" id="1.10.10.10">
    <property type="entry name" value="Winged helix-like DNA-binding domain superfamily/Winged helix DNA-binding domain"/>
    <property type="match status" value="1"/>
</dbReference>
<keyword evidence="4" id="KW-0010">Activator</keyword>
<dbReference type="Gene3D" id="1.10.1790.10">
    <property type="entry name" value="PRD domain"/>
    <property type="match status" value="2"/>
</dbReference>
<dbReference type="SUPFAM" id="SSF55804">
    <property type="entry name" value="Phoshotransferase/anion transport protein"/>
    <property type="match status" value="1"/>
</dbReference>
<evidence type="ECO:0000259" key="8">
    <source>
        <dbReference type="PROSITE" id="PS51372"/>
    </source>
</evidence>
<evidence type="ECO:0000256" key="5">
    <source>
        <dbReference type="ARBA" id="ARBA00023163"/>
    </source>
</evidence>
<dbReference type="PROSITE" id="PS51094">
    <property type="entry name" value="PTS_EIIA_TYPE_2"/>
    <property type="match status" value="1"/>
</dbReference>
<dbReference type="Proteomes" id="UP000284416">
    <property type="component" value="Unassembled WGS sequence"/>
</dbReference>
<gene>
    <name evidence="9" type="ORF">D1B31_21130</name>
</gene>
<dbReference type="SUPFAM" id="SSF63520">
    <property type="entry name" value="PTS-regulatory domain, PRD"/>
    <property type="match status" value="2"/>
</dbReference>
<dbReference type="PANTHER" id="PTHR30185">
    <property type="entry name" value="CRYPTIC BETA-GLUCOSIDE BGL OPERON ANTITERMINATOR"/>
    <property type="match status" value="1"/>
</dbReference>
<keyword evidence="1" id="KW-0808">Transferase</keyword>
<dbReference type="GO" id="GO:0008982">
    <property type="term" value="F:protein-N(PI)-phosphohistidine-sugar phosphotransferase activity"/>
    <property type="evidence" value="ECO:0007669"/>
    <property type="project" value="InterPro"/>
</dbReference>
<dbReference type="Gene3D" id="3.40.930.10">
    <property type="entry name" value="Mannitol-specific EII, Chain A"/>
    <property type="match status" value="1"/>
</dbReference>
<keyword evidence="2" id="KW-0677">Repeat</keyword>
<dbReference type="Pfam" id="PF05043">
    <property type="entry name" value="Mga"/>
    <property type="match status" value="1"/>
</dbReference>
<feature type="domain" description="PTS EIIB type-2" evidence="7">
    <location>
        <begin position="434"/>
        <end position="524"/>
    </location>
</feature>
<keyword evidence="3" id="KW-0805">Transcription regulation</keyword>
<feature type="domain" description="PRD" evidence="8">
    <location>
        <begin position="324"/>
        <end position="431"/>
    </location>
</feature>
<evidence type="ECO:0000313" key="10">
    <source>
        <dbReference type="Proteomes" id="UP000284416"/>
    </source>
</evidence>
<dbReference type="InterPro" id="IPR036388">
    <property type="entry name" value="WH-like_DNA-bd_sf"/>
</dbReference>
<comment type="caution">
    <text evidence="9">The sequence shown here is derived from an EMBL/GenBank/DDBJ whole genome shotgun (WGS) entry which is preliminary data.</text>
</comment>
<dbReference type="InterPro" id="IPR036095">
    <property type="entry name" value="PTS_EIIB-like_sf"/>
</dbReference>
<evidence type="ECO:0000256" key="4">
    <source>
        <dbReference type="ARBA" id="ARBA00023159"/>
    </source>
</evidence>
<dbReference type="InterPro" id="IPR050661">
    <property type="entry name" value="BglG_antiterminators"/>
</dbReference>
<dbReference type="Pfam" id="PF08279">
    <property type="entry name" value="HTH_11"/>
    <property type="match status" value="1"/>
</dbReference>
<dbReference type="PROSITE" id="PS51372">
    <property type="entry name" value="PRD_2"/>
    <property type="match status" value="2"/>
</dbReference>
<dbReference type="PANTHER" id="PTHR30185:SF18">
    <property type="entry name" value="TRANSCRIPTIONAL REGULATOR MTLR"/>
    <property type="match status" value="1"/>
</dbReference>
<proteinExistence type="predicted"/>
<dbReference type="CDD" id="cd05568">
    <property type="entry name" value="PTS_IIB_bgl_like"/>
    <property type="match status" value="1"/>
</dbReference>